<accession>A0ABS7IZT1</accession>
<dbReference type="PANTHER" id="PTHR44591">
    <property type="entry name" value="STRESS RESPONSE REGULATOR PROTEIN 1"/>
    <property type="match status" value="1"/>
</dbReference>
<dbReference type="SMART" id="SM00448">
    <property type="entry name" value="REC"/>
    <property type="match status" value="1"/>
</dbReference>
<dbReference type="PANTHER" id="PTHR44591:SF3">
    <property type="entry name" value="RESPONSE REGULATORY DOMAIN-CONTAINING PROTEIN"/>
    <property type="match status" value="1"/>
</dbReference>
<dbReference type="RefSeq" id="WP_221574308.1">
    <property type="nucleotide sequence ID" value="NZ_JAIGNK010000003.1"/>
</dbReference>
<dbReference type="InterPro" id="IPR050595">
    <property type="entry name" value="Bact_response_regulator"/>
</dbReference>
<dbReference type="CDD" id="cd00156">
    <property type="entry name" value="REC"/>
    <property type="match status" value="1"/>
</dbReference>
<sequence>MTNNEFPTVCIVEDDPVLCFLMREICKAAGFKVLATASDIAGASCMLDNRLPDILLLDYSLDGGDDGMELLSRIKRDYPGLATVLVTGWDLQKLAARLDYVAPDYHMQKPVLPRELSRLLIQIDEAKLQPELAEAA</sequence>
<evidence type="ECO:0000313" key="5">
    <source>
        <dbReference type="Proteomes" id="UP000783253"/>
    </source>
</evidence>
<dbReference type="Pfam" id="PF00072">
    <property type="entry name" value="Response_reg"/>
    <property type="match status" value="1"/>
</dbReference>
<gene>
    <name evidence="4" type="ORF">K3152_11905</name>
</gene>
<dbReference type="SUPFAM" id="SSF52172">
    <property type="entry name" value="CheY-like"/>
    <property type="match status" value="1"/>
</dbReference>
<evidence type="ECO:0000313" key="4">
    <source>
        <dbReference type="EMBL" id="MBX7458953.1"/>
    </source>
</evidence>
<comment type="caution">
    <text evidence="4">The sequence shown here is derived from an EMBL/GenBank/DDBJ whole genome shotgun (WGS) entry which is preliminary data.</text>
</comment>
<dbReference type="PROSITE" id="PS50110">
    <property type="entry name" value="RESPONSE_REGULATORY"/>
    <property type="match status" value="1"/>
</dbReference>
<dbReference type="Proteomes" id="UP000783253">
    <property type="component" value="Unassembled WGS sequence"/>
</dbReference>
<evidence type="ECO:0000256" key="1">
    <source>
        <dbReference type="ARBA" id="ARBA00022553"/>
    </source>
</evidence>
<dbReference type="InterPro" id="IPR001789">
    <property type="entry name" value="Sig_transdc_resp-reg_receiver"/>
</dbReference>
<feature type="modified residue" description="4-aspartylphosphate" evidence="2">
    <location>
        <position position="58"/>
    </location>
</feature>
<feature type="domain" description="Response regulatory" evidence="3">
    <location>
        <begin position="8"/>
        <end position="124"/>
    </location>
</feature>
<proteinExistence type="predicted"/>
<dbReference type="Gene3D" id="3.40.50.2300">
    <property type="match status" value="1"/>
</dbReference>
<keyword evidence="1 2" id="KW-0597">Phosphoprotein</keyword>
<keyword evidence="5" id="KW-1185">Reference proteome</keyword>
<protein>
    <submittedName>
        <fullName evidence="4">Response regulator</fullName>
    </submittedName>
</protein>
<dbReference type="EMBL" id="JAIGNK010000003">
    <property type="protein sequence ID" value="MBX7458953.1"/>
    <property type="molecule type" value="Genomic_DNA"/>
</dbReference>
<evidence type="ECO:0000256" key="2">
    <source>
        <dbReference type="PROSITE-ProRule" id="PRU00169"/>
    </source>
</evidence>
<evidence type="ECO:0000259" key="3">
    <source>
        <dbReference type="PROSITE" id="PS50110"/>
    </source>
</evidence>
<reference evidence="4 5" key="1">
    <citation type="submission" date="2021-08" db="EMBL/GenBank/DDBJ databases">
        <title>Comparative Genomics Analysis of the Genus Qipengyuania Reveals Extensive Genetic Diversity and Metabolic Versatility, Including the Description of Fifteen Novel Species.</title>
        <authorList>
            <person name="Liu Y."/>
        </authorList>
    </citation>
    <scope>NUCLEOTIDE SEQUENCE [LARGE SCALE GENOMIC DNA]</scope>
    <source>
        <strain evidence="4 5">1NDH17</strain>
    </source>
</reference>
<name>A0ABS7IZT1_9SPHN</name>
<dbReference type="InterPro" id="IPR011006">
    <property type="entry name" value="CheY-like_superfamily"/>
</dbReference>
<organism evidence="4 5">
    <name type="scientific">Qipengyuania polymorpha</name>
    <dbReference type="NCBI Taxonomy" id="2867234"/>
    <lineage>
        <taxon>Bacteria</taxon>
        <taxon>Pseudomonadati</taxon>
        <taxon>Pseudomonadota</taxon>
        <taxon>Alphaproteobacteria</taxon>
        <taxon>Sphingomonadales</taxon>
        <taxon>Erythrobacteraceae</taxon>
        <taxon>Qipengyuania</taxon>
    </lineage>
</organism>